<reference evidence="2 3" key="1">
    <citation type="submission" date="2017-10" db="EMBL/GenBank/DDBJ databases">
        <title>Resolving the taxonomy of Roseburia spp., Eubacterium rectale and Agathobacter spp. through phylogenomic analysis.</title>
        <authorList>
            <person name="Sheridan P.O."/>
            <person name="Walker A.W."/>
            <person name="Duncan S.H."/>
            <person name="Scott K.P."/>
            <person name="Toole P.W.O."/>
            <person name="Luis P."/>
            <person name="Flint H.J."/>
        </authorList>
    </citation>
    <scope>NUCLEOTIDE SEQUENCE [LARGE SCALE GENOMIC DNA]</scope>
    <source>
        <strain evidence="2 3">JK626</strain>
    </source>
</reference>
<proteinExistence type="predicted"/>
<evidence type="ECO:0000313" key="3">
    <source>
        <dbReference type="Proteomes" id="UP000225889"/>
    </source>
</evidence>
<dbReference type="EMBL" id="PDYF01000012">
    <property type="protein sequence ID" value="PHU34776.1"/>
    <property type="molecule type" value="Genomic_DNA"/>
</dbReference>
<sequence>MKENTNEFLNKKCLLKRVAALSLAAATIFTAVPATTLTANAEEAQVFIPFRSDFINYLSEHSTDKNSDENIYIFARTIGEMYSNGNWTATYHAETVLPGGTYLSDSAAASHPLYKNGVADPVYDQMIANLIEANGATFLNSWIKGYTAKGVTYLTAAAGSDSFIKSFDNEHASFGQTSEAIIAYTQTAEGRNWLNQYSYANTGNNEATVGVTLLKLLCDDWESLDDNQTAWCKAYLPFLLSNYASQGNNAIAASTKNAYLYDFMARSVNGAQYTGTKAVASTVSANGVSLGTVGAGVSLQQEFFNYVVASNTGFGEFVQNIIGGGKYTGAYSNSYDVSSYETVSSMFYGSNNSNINYYTSTANGGDRDTDWFVHAMYLYSKGSGYTNFSTIYKLTQNNSTALTWYNKWLSRFHGKSGQTESWGYLSNQTTNVTNTYRNTSGGHSPLSVGSFMWFGWKNGDSTGYLYDDPGAVTGYSYSSQLLAGLNFGRSGRGCSYAEGWLNETDATFTYYTPLNQDYAGANTVTVTFGGGSYDYESGAVTVRLISSSGTIITSASGTTSVTLSISENAWNTYKNIYLQVYIPYTTIKTMGETRWSRSGQGLSNSFGLAVTGVTLSWSSSQTCINGHNWGSWTYNYSDDYSTCKVSHVCSTCGVDECETITATKTSTSTAYKYTYTPSTLSSSLSAWTKIISRDLGSGTTTFTSSSGSSYVSGSWSVTNNQYSITYGHAYYSGTWYTVTESVSHAYGSALVKNGAIKANAKSVTVTAAYSDDSITATLFDKSGTELIKVSGTNSVTLNLSDLSNEDKTSCYLVIYHNRTCTASNKKATTNWNSYPSAPSVSSTSAISKVTVTY</sequence>
<evidence type="ECO:0000256" key="1">
    <source>
        <dbReference type="SAM" id="SignalP"/>
    </source>
</evidence>
<keyword evidence="1" id="KW-0732">Signal</keyword>
<comment type="caution">
    <text evidence="2">The sequence shown here is derived from an EMBL/GenBank/DDBJ whole genome shotgun (WGS) entry which is preliminary data.</text>
</comment>
<protein>
    <submittedName>
        <fullName evidence="2">Uncharacterized protein</fullName>
    </submittedName>
</protein>
<feature type="signal peptide" evidence="1">
    <location>
        <begin position="1"/>
        <end position="34"/>
    </location>
</feature>
<dbReference type="Proteomes" id="UP000225889">
    <property type="component" value="Unassembled WGS sequence"/>
</dbReference>
<reference evidence="2 3" key="2">
    <citation type="submission" date="2017-10" db="EMBL/GenBank/DDBJ databases">
        <authorList>
            <person name="Banno H."/>
            <person name="Chua N.-H."/>
        </authorList>
    </citation>
    <scope>NUCLEOTIDE SEQUENCE [LARGE SCALE GENOMIC DNA]</scope>
    <source>
        <strain evidence="2 3">JK626</strain>
    </source>
</reference>
<dbReference type="RefSeq" id="WP_099392048.1">
    <property type="nucleotide sequence ID" value="NZ_PDYF01000012.1"/>
</dbReference>
<gene>
    <name evidence="2" type="ORF">CSX01_08285</name>
</gene>
<feature type="chain" id="PRO_5039340762" evidence="1">
    <location>
        <begin position="35"/>
        <end position="853"/>
    </location>
</feature>
<accession>A0A2G3DUS0</accession>
<organism evidence="2 3">
    <name type="scientific">Pseudobutyrivibrio ruminis</name>
    <dbReference type="NCBI Taxonomy" id="46206"/>
    <lineage>
        <taxon>Bacteria</taxon>
        <taxon>Bacillati</taxon>
        <taxon>Bacillota</taxon>
        <taxon>Clostridia</taxon>
        <taxon>Lachnospirales</taxon>
        <taxon>Lachnospiraceae</taxon>
        <taxon>Pseudobutyrivibrio</taxon>
    </lineage>
</organism>
<evidence type="ECO:0000313" key="2">
    <source>
        <dbReference type="EMBL" id="PHU34776.1"/>
    </source>
</evidence>
<dbReference type="AlphaFoldDB" id="A0A2G3DUS0"/>
<name>A0A2G3DUS0_9FIRM</name>